<dbReference type="InterPro" id="IPR051940">
    <property type="entry name" value="Chitin_bind-dev_reg"/>
</dbReference>
<dbReference type="Proteomes" id="UP000440578">
    <property type="component" value="Unassembled WGS sequence"/>
</dbReference>
<evidence type="ECO:0000256" key="1">
    <source>
        <dbReference type="ARBA" id="ARBA00022669"/>
    </source>
</evidence>
<feature type="domain" description="Chitin-binding type-2" evidence="7">
    <location>
        <begin position="156"/>
        <end position="223"/>
    </location>
</feature>
<keyword evidence="4" id="KW-1015">Disulfide bond</keyword>
<dbReference type="EMBL" id="VIIS01000010">
    <property type="protein sequence ID" value="KAF0314611.1"/>
    <property type="molecule type" value="Genomic_DNA"/>
</dbReference>
<dbReference type="Gene3D" id="2.170.140.10">
    <property type="entry name" value="Chitin binding domain"/>
    <property type="match status" value="2"/>
</dbReference>
<proteinExistence type="predicted"/>
<dbReference type="SMART" id="SM00494">
    <property type="entry name" value="ChtBD2"/>
    <property type="match status" value="3"/>
</dbReference>
<reference evidence="8 9" key="1">
    <citation type="submission" date="2019-07" db="EMBL/GenBank/DDBJ databases">
        <title>Draft genome assembly of a fouling barnacle, Amphibalanus amphitrite (Darwin, 1854): The first reference genome for Thecostraca.</title>
        <authorList>
            <person name="Kim W."/>
        </authorList>
    </citation>
    <scope>NUCLEOTIDE SEQUENCE [LARGE SCALE GENOMIC DNA]</scope>
    <source>
        <strain evidence="8">SNU_AA5</strain>
        <tissue evidence="8">Soma without cirri and trophi</tissue>
    </source>
</reference>
<dbReference type="PANTHER" id="PTHR23301:SF107">
    <property type="entry name" value="LD20793P"/>
    <property type="match status" value="1"/>
</dbReference>
<comment type="caution">
    <text evidence="8">The sequence shown here is derived from an EMBL/GenBank/DDBJ whole genome shotgun (WGS) entry which is preliminary data.</text>
</comment>
<feature type="chain" id="PRO_5025441043" evidence="6">
    <location>
        <begin position="19"/>
        <end position="224"/>
    </location>
</feature>
<dbReference type="InterPro" id="IPR002557">
    <property type="entry name" value="Chitin-bd_dom"/>
</dbReference>
<dbReference type="GO" id="GO:0005576">
    <property type="term" value="C:extracellular region"/>
    <property type="evidence" value="ECO:0007669"/>
    <property type="project" value="InterPro"/>
</dbReference>
<evidence type="ECO:0000256" key="2">
    <source>
        <dbReference type="ARBA" id="ARBA00022729"/>
    </source>
</evidence>
<dbReference type="OrthoDB" id="6358068at2759"/>
<evidence type="ECO:0000256" key="4">
    <source>
        <dbReference type="ARBA" id="ARBA00023157"/>
    </source>
</evidence>
<evidence type="ECO:0000313" key="9">
    <source>
        <dbReference type="Proteomes" id="UP000440578"/>
    </source>
</evidence>
<dbReference type="PANTHER" id="PTHR23301">
    <property type="entry name" value="CHITIN BINDING PERITROPHIN-A"/>
    <property type="match status" value="1"/>
</dbReference>
<dbReference type="AlphaFoldDB" id="A0A6A4XHP2"/>
<dbReference type="PROSITE" id="PS50940">
    <property type="entry name" value="CHIT_BIND_II"/>
    <property type="match status" value="3"/>
</dbReference>
<evidence type="ECO:0000256" key="6">
    <source>
        <dbReference type="SAM" id="SignalP"/>
    </source>
</evidence>
<keyword evidence="3" id="KW-0677">Repeat</keyword>
<accession>A0A6A4XHP2</accession>
<feature type="domain" description="Chitin-binding type-2" evidence="7">
    <location>
        <begin position="91"/>
        <end position="148"/>
    </location>
</feature>
<organism evidence="8 9">
    <name type="scientific">Amphibalanus amphitrite</name>
    <name type="common">Striped barnacle</name>
    <name type="synonym">Balanus amphitrite</name>
    <dbReference type="NCBI Taxonomy" id="1232801"/>
    <lineage>
        <taxon>Eukaryota</taxon>
        <taxon>Metazoa</taxon>
        <taxon>Ecdysozoa</taxon>
        <taxon>Arthropoda</taxon>
        <taxon>Crustacea</taxon>
        <taxon>Multicrustacea</taxon>
        <taxon>Cirripedia</taxon>
        <taxon>Thoracica</taxon>
        <taxon>Thoracicalcarea</taxon>
        <taxon>Balanomorpha</taxon>
        <taxon>Balanoidea</taxon>
        <taxon>Balanidae</taxon>
        <taxon>Amphibalaninae</taxon>
        <taxon>Amphibalanus</taxon>
    </lineage>
</organism>
<dbReference type="GO" id="GO:0008061">
    <property type="term" value="F:chitin binding"/>
    <property type="evidence" value="ECO:0007669"/>
    <property type="project" value="UniProtKB-KW"/>
</dbReference>
<name>A0A6A4XHP2_AMPAM</name>
<keyword evidence="1" id="KW-0147">Chitin-binding</keyword>
<evidence type="ECO:0000256" key="5">
    <source>
        <dbReference type="ARBA" id="ARBA00023180"/>
    </source>
</evidence>
<protein>
    <submittedName>
        <fullName evidence="8">Protein obstructor-E</fullName>
    </submittedName>
</protein>
<evidence type="ECO:0000256" key="3">
    <source>
        <dbReference type="ARBA" id="ARBA00022737"/>
    </source>
</evidence>
<feature type="signal peptide" evidence="6">
    <location>
        <begin position="1"/>
        <end position="18"/>
    </location>
</feature>
<dbReference type="Pfam" id="PF01607">
    <property type="entry name" value="CBM_14"/>
    <property type="match status" value="2"/>
</dbReference>
<dbReference type="SUPFAM" id="SSF57625">
    <property type="entry name" value="Invertebrate chitin-binding proteins"/>
    <property type="match status" value="2"/>
</dbReference>
<dbReference type="InterPro" id="IPR036508">
    <property type="entry name" value="Chitin-bd_dom_sf"/>
</dbReference>
<evidence type="ECO:0000259" key="7">
    <source>
        <dbReference type="PROSITE" id="PS50940"/>
    </source>
</evidence>
<feature type="domain" description="Chitin-binding type-2" evidence="7">
    <location>
        <begin position="20"/>
        <end position="80"/>
    </location>
</feature>
<keyword evidence="2 6" id="KW-0732">Signal</keyword>
<keyword evidence="9" id="KW-1185">Reference proteome</keyword>
<gene>
    <name evidence="8" type="primary">obst-E_4</name>
    <name evidence="8" type="ORF">FJT64_014948</name>
</gene>
<evidence type="ECO:0000313" key="8">
    <source>
        <dbReference type="EMBL" id="KAF0314611.1"/>
    </source>
</evidence>
<keyword evidence="5" id="KW-0325">Glycoprotein</keyword>
<sequence length="224" mass="24240">MTAAQTTVFAALLATAAAQLSGCEYSEGVQTYPDPTSCDQYYKCTNGTLTQERCENGLLYSGTGAVHEHCAYYWNVDCGDRPNELKASRDGGACPYSFGLFPSGEGCTDYFVKCAYGQPQPELCAEGLAYDERTHSCNWPDLLPECSVGDAEQLVGYSCPEKIPASSASLRFGQFPRFATGQCDRLVTCVNYYPRLTRCEEGTAVDENSLTCVDAALVPGCGYQ</sequence>